<organism evidence="1 2">
    <name type="scientific">Roseinatronobacter alkalisoli</name>
    <dbReference type="NCBI Taxonomy" id="3028235"/>
    <lineage>
        <taxon>Bacteria</taxon>
        <taxon>Pseudomonadati</taxon>
        <taxon>Pseudomonadota</taxon>
        <taxon>Alphaproteobacteria</taxon>
        <taxon>Rhodobacterales</taxon>
        <taxon>Paracoccaceae</taxon>
        <taxon>Roseinatronobacter</taxon>
    </lineage>
</organism>
<dbReference type="RefSeq" id="WP_274354604.1">
    <property type="nucleotide sequence ID" value="NZ_JAQZSM010000089.1"/>
</dbReference>
<reference evidence="1" key="1">
    <citation type="submission" date="2023-02" db="EMBL/GenBank/DDBJ databases">
        <title>Description of Roseinatronobacter alkalisoli sp. nov., an alkaliphilic bacerium isolated from soda soil.</title>
        <authorList>
            <person name="Wei W."/>
        </authorList>
    </citation>
    <scope>NUCLEOTIDE SEQUENCE</scope>
    <source>
        <strain evidence="1">HJB301</strain>
    </source>
</reference>
<accession>A0ABT5TIB6</accession>
<gene>
    <name evidence="1" type="ORF">PUT78_23295</name>
</gene>
<sequence>MRREVLELLKLGKLPTDKDGDTYWDEYFLILDSIEEPTTIEEAEALLQCFHDSEEEGAHGGAQTLMHIIESSGFRFKTRPDFRNAWHRYMWERQNR</sequence>
<dbReference type="Proteomes" id="UP001431784">
    <property type="component" value="Unassembled WGS sequence"/>
</dbReference>
<protein>
    <submittedName>
        <fullName evidence="1">Uncharacterized protein</fullName>
    </submittedName>
</protein>
<comment type="caution">
    <text evidence="1">The sequence shown here is derived from an EMBL/GenBank/DDBJ whole genome shotgun (WGS) entry which is preliminary data.</text>
</comment>
<evidence type="ECO:0000313" key="1">
    <source>
        <dbReference type="EMBL" id="MDD7973952.1"/>
    </source>
</evidence>
<dbReference type="EMBL" id="JAQZSM010000089">
    <property type="protein sequence ID" value="MDD7973952.1"/>
    <property type="molecule type" value="Genomic_DNA"/>
</dbReference>
<keyword evidence="2" id="KW-1185">Reference proteome</keyword>
<name>A0ABT5TIB6_9RHOB</name>
<proteinExistence type="predicted"/>
<evidence type="ECO:0000313" key="2">
    <source>
        <dbReference type="Proteomes" id="UP001431784"/>
    </source>
</evidence>